<evidence type="ECO:0000313" key="2">
    <source>
        <dbReference type="Proteomes" id="UP001500298"/>
    </source>
</evidence>
<evidence type="ECO:0000313" key="1">
    <source>
        <dbReference type="EMBL" id="GAA4836238.1"/>
    </source>
</evidence>
<name>A0ABP9DEH9_9BACT</name>
<organism evidence="1 2">
    <name type="scientific">Algivirga pacifica</name>
    <dbReference type="NCBI Taxonomy" id="1162670"/>
    <lineage>
        <taxon>Bacteria</taxon>
        <taxon>Pseudomonadati</taxon>
        <taxon>Bacteroidota</taxon>
        <taxon>Cytophagia</taxon>
        <taxon>Cytophagales</taxon>
        <taxon>Flammeovirgaceae</taxon>
        <taxon>Algivirga</taxon>
    </lineage>
</organism>
<accession>A0ABP9DEH9</accession>
<comment type="caution">
    <text evidence="1">The sequence shown here is derived from an EMBL/GenBank/DDBJ whole genome shotgun (WGS) entry which is preliminary data.</text>
</comment>
<sequence length="53" mass="6363">MDSLLNKYQIQSREENNILIEKWINNYQFLIKINGKLIKVSIEKDVIKDELLN</sequence>
<keyword evidence="2" id="KW-1185">Reference proteome</keyword>
<dbReference type="Proteomes" id="UP001500298">
    <property type="component" value="Unassembled WGS sequence"/>
</dbReference>
<proteinExistence type="predicted"/>
<dbReference type="EMBL" id="BAABJX010000033">
    <property type="protein sequence ID" value="GAA4836238.1"/>
    <property type="molecule type" value="Genomic_DNA"/>
</dbReference>
<protein>
    <submittedName>
        <fullName evidence="1">Uncharacterized protein</fullName>
    </submittedName>
</protein>
<reference evidence="2" key="1">
    <citation type="journal article" date="2019" name="Int. J. Syst. Evol. Microbiol.">
        <title>The Global Catalogue of Microorganisms (GCM) 10K type strain sequencing project: providing services to taxonomists for standard genome sequencing and annotation.</title>
        <authorList>
            <consortium name="The Broad Institute Genomics Platform"/>
            <consortium name="The Broad Institute Genome Sequencing Center for Infectious Disease"/>
            <person name="Wu L."/>
            <person name="Ma J."/>
        </authorList>
    </citation>
    <scope>NUCLEOTIDE SEQUENCE [LARGE SCALE GENOMIC DNA]</scope>
    <source>
        <strain evidence="2">JCM 18326</strain>
    </source>
</reference>
<gene>
    <name evidence="1" type="ORF">GCM10023331_21790</name>
</gene>